<gene>
    <name evidence="2" type="ORF">O181_065518</name>
</gene>
<feature type="compositionally biased region" description="Low complexity" evidence="1">
    <location>
        <begin position="164"/>
        <end position="184"/>
    </location>
</feature>
<feature type="region of interest" description="Disordered" evidence="1">
    <location>
        <begin position="486"/>
        <end position="515"/>
    </location>
</feature>
<name>A0A9Q3I2P2_9BASI</name>
<evidence type="ECO:0000313" key="3">
    <source>
        <dbReference type="Proteomes" id="UP000765509"/>
    </source>
</evidence>
<feature type="compositionally biased region" description="Polar residues" evidence="1">
    <location>
        <begin position="67"/>
        <end position="90"/>
    </location>
</feature>
<feature type="compositionally biased region" description="Low complexity" evidence="1">
    <location>
        <begin position="91"/>
        <end position="109"/>
    </location>
</feature>
<dbReference type="Proteomes" id="UP000765509">
    <property type="component" value="Unassembled WGS sequence"/>
</dbReference>
<feature type="compositionally biased region" description="Polar residues" evidence="1">
    <location>
        <begin position="145"/>
        <end position="156"/>
    </location>
</feature>
<feature type="region of interest" description="Disordered" evidence="1">
    <location>
        <begin position="1"/>
        <end position="190"/>
    </location>
</feature>
<feature type="compositionally biased region" description="Polar residues" evidence="1">
    <location>
        <begin position="557"/>
        <end position="566"/>
    </location>
</feature>
<sequence>MSNDTGLDQSKIPKRLASSRSRPSSSHQNLSPRSIHSKHSPAQSPTSRSDIERKSFQGDHHRHRFMNYNTNNLSPKSIHQLKNSIHHQVNQKSPSKSPPKSQLKPSTTSNLHSFLGPPSNSHYSPHYGSQNLNSTPTKRKPPPKLNSNEIIKSIKSNLDHQSIKSKSPSSSHSISPSPSPSYHSNQLSPSVSPHSIIKLINSRSPSPIDRHTKLAKKIGSVLSAPFKTSSSRRNSDLSQTQIGLTDLNQNSVLKSSTSNNQLNMLFNNSKEELSEHLPKMPCVANPSPQSNPLPSDHHQIENLTPAEKIIQTSRKSDPIFIVPDSPERVLRVVNGNATTSTKASLKSPDDPSIHSDLQPINTHETLPLNHPQDPSRVSFQSSSIYCFKCTEIDHKLTLEIERSKNLTRNLEEQTIKFEQFRNWTTAKITTMDHALKAQENLLQAFERRMYERTEKPDIKSDYLIALQKDFVELHARLVKLENKQIEGEPSTVPTPSVDPSNFTSHSSSLDGPDSARSFFTKSTSLGSSIPSSREFLDLENHHELEKFPSLKEIQSARAYSSPSPITSDIEIKKSSEMSTPRKPMTWKASSPANMISKLAPPCNSSPLSPNNSKTRSAPATPTSRSPRPRYTSALGVKSVLPINYSPSGLNKTKINSNSDSILKENLSNYQNLPSPIDNLPSTPLTRHSKPWDVLNRTIGQGITNPTSMARSESNNFHSKKLSVINNNQQSFRKLNENGLKSVAIDRQHVTSPLKIDMSRKKPVVGDLIKMFDAK</sequence>
<proteinExistence type="predicted"/>
<comment type="caution">
    <text evidence="2">The sequence shown here is derived from an EMBL/GenBank/DDBJ whole genome shotgun (WGS) entry which is preliminary data.</text>
</comment>
<feature type="compositionally biased region" description="Low complexity" evidence="1">
    <location>
        <begin position="489"/>
        <end position="500"/>
    </location>
</feature>
<reference evidence="2" key="1">
    <citation type="submission" date="2021-03" db="EMBL/GenBank/DDBJ databases">
        <title>Draft genome sequence of rust myrtle Austropuccinia psidii MF-1, a brazilian biotype.</title>
        <authorList>
            <person name="Quecine M.C."/>
            <person name="Pachon D.M.R."/>
            <person name="Bonatelli M.L."/>
            <person name="Correr F.H."/>
            <person name="Franceschini L.M."/>
            <person name="Leite T.F."/>
            <person name="Margarido G.R.A."/>
            <person name="Almeida C.A."/>
            <person name="Ferrarezi J.A."/>
            <person name="Labate C.A."/>
        </authorList>
    </citation>
    <scope>NUCLEOTIDE SEQUENCE</scope>
    <source>
        <strain evidence="2">MF-1</strain>
    </source>
</reference>
<evidence type="ECO:0000256" key="1">
    <source>
        <dbReference type="SAM" id="MobiDB-lite"/>
    </source>
</evidence>
<accession>A0A9Q3I2P2</accession>
<organism evidence="2 3">
    <name type="scientific">Austropuccinia psidii MF-1</name>
    <dbReference type="NCBI Taxonomy" id="1389203"/>
    <lineage>
        <taxon>Eukaryota</taxon>
        <taxon>Fungi</taxon>
        <taxon>Dikarya</taxon>
        <taxon>Basidiomycota</taxon>
        <taxon>Pucciniomycotina</taxon>
        <taxon>Pucciniomycetes</taxon>
        <taxon>Pucciniales</taxon>
        <taxon>Sphaerophragmiaceae</taxon>
        <taxon>Austropuccinia</taxon>
    </lineage>
</organism>
<feature type="region of interest" description="Disordered" evidence="1">
    <location>
        <begin position="555"/>
        <end position="632"/>
    </location>
</feature>
<feature type="compositionally biased region" description="Low complexity" evidence="1">
    <location>
        <begin position="600"/>
        <end position="632"/>
    </location>
</feature>
<dbReference type="EMBL" id="AVOT02032083">
    <property type="protein sequence ID" value="MBW0525803.1"/>
    <property type="molecule type" value="Genomic_DNA"/>
</dbReference>
<evidence type="ECO:0000313" key="2">
    <source>
        <dbReference type="EMBL" id="MBW0525803.1"/>
    </source>
</evidence>
<dbReference type="OrthoDB" id="2507703at2759"/>
<protein>
    <submittedName>
        <fullName evidence="2">Uncharacterized protein</fullName>
    </submittedName>
</protein>
<feature type="compositionally biased region" description="Polar residues" evidence="1">
    <location>
        <begin position="118"/>
        <end position="136"/>
    </location>
</feature>
<feature type="compositionally biased region" description="Polar residues" evidence="1">
    <location>
        <begin position="27"/>
        <end position="48"/>
    </location>
</feature>
<feature type="compositionally biased region" description="Basic and acidic residues" evidence="1">
    <location>
        <begin position="49"/>
        <end position="59"/>
    </location>
</feature>
<keyword evidence="3" id="KW-1185">Reference proteome</keyword>
<dbReference type="AlphaFoldDB" id="A0A9Q3I2P2"/>